<feature type="compositionally biased region" description="Acidic residues" evidence="1">
    <location>
        <begin position="1"/>
        <end position="12"/>
    </location>
</feature>
<sequence>MTDRSGDDEELAELVGEFSSRRTYRPTDDLAEPEEMPPAASGAAMGDAGGTGSAGGEPATP</sequence>
<gene>
    <name evidence="2" type="ORF">MOV08_03175</name>
</gene>
<reference evidence="2 3" key="1">
    <citation type="submission" date="2022-03" db="EMBL/GenBank/DDBJ databases">
        <title>Streptomyces yunnanensis P86,complete genome.</title>
        <authorList>
            <person name="Chen S."/>
            <person name="Zhang Q."/>
        </authorList>
    </citation>
    <scope>NUCLEOTIDE SEQUENCE [LARGE SCALE GENOMIC DNA]</scope>
    <source>
        <strain evidence="2 3">P86</strain>
    </source>
</reference>
<proteinExistence type="predicted"/>
<feature type="compositionally biased region" description="Low complexity" evidence="1">
    <location>
        <begin position="37"/>
        <end position="46"/>
    </location>
</feature>
<dbReference type="EMBL" id="CP095749">
    <property type="protein sequence ID" value="WEB38407.1"/>
    <property type="molecule type" value="Genomic_DNA"/>
</dbReference>
<feature type="region of interest" description="Disordered" evidence="1">
    <location>
        <begin position="1"/>
        <end position="61"/>
    </location>
</feature>
<evidence type="ECO:0000313" key="3">
    <source>
        <dbReference type="Proteomes" id="UP001218629"/>
    </source>
</evidence>
<evidence type="ECO:0000256" key="1">
    <source>
        <dbReference type="SAM" id="MobiDB-lite"/>
    </source>
</evidence>
<keyword evidence="3" id="KW-1185">Reference proteome</keyword>
<evidence type="ECO:0000313" key="2">
    <source>
        <dbReference type="EMBL" id="WEB38407.1"/>
    </source>
</evidence>
<dbReference type="RefSeq" id="WP_039629331.1">
    <property type="nucleotide sequence ID" value="NZ_CP095749.1"/>
</dbReference>
<organism evidence="2 3">
    <name type="scientific">Streptomyces yunnanensis</name>
    <dbReference type="NCBI Taxonomy" id="156453"/>
    <lineage>
        <taxon>Bacteria</taxon>
        <taxon>Bacillati</taxon>
        <taxon>Actinomycetota</taxon>
        <taxon>Actinomycetes</taxon>
        <taxon>Kitasatosporales</taxon>
        <taxon>Streptomycetaceae</taxon>
        <taxon>Streptomyces</taxon>
    </lineage>
</organism>
<dbReference type="Proteomes" id="UP001218629">
    <property type="component" value="Chromosome"/>
</dbReference>
<accession>A0ABY8A0E4</accession>
<protein>
    <submittedName>
        <fullName evidence="2">Uncharacterized protein</fullName>
    </submittedName>
</protein>
<name>A0ABY8A0E4_9ACTN</name>